<dbReference type="Pfam" id="PF10276">
    <property type="entry name" value="zf-CHCC"/>
    <property type="match status" value="1"/>
</dbReference>
<evidence type="ECO:0000313" key="2">
    <source>
        <dbReference type="EMBL" id="GGF97866.1"/>
    </source>
</evidence>
<name>A0A917CU57_9GAMM</name>
<accession>A0A917CU57</accession>
<reference evidence="2" key="1">
    <citation type="journal article" date="2014" name="Int. J. Syst. Evol. Microbiol.">
        <title>Complete genome sequence of Corynebacterium casei LMG S-19264T (=DSM 44701T), isolated from a smear-ripened cheese.</title>
        <authorList>
            <consortium name="US DOE Joint Genome Institute (JGI-PGF)"/>
            <person name="Walter F."/>
            <person name="Albersmeier A."/>
            <person name="Kalinowski J."/>
            <person name="Ruckert C."/>
        </authorList>
    </citation>
    <scope>NUCLEOTIDE SEQUENCE</scope>
    <source>
        <strain evidence="2">CGMCC 1.12726</strain>
    </source>
</reference>
<keyword evidence="2" id="KW-0479">Metal-binding</keyword>
<feature type="domain" description="Zinc finger CHCC-type" evidence="1">
    <location>
        <begin position="25"/>
        <end position="58"/>
    </location>
</feature>
<evidence type="ECO:0000259" key="1">
    <source>
        <dbReference type="Pfam" id="PF10276"/>
    </source>
</evidence>
<gene>
    <name evidence="2" type="ORF">GCM10010960_19460</name>
</gene>
<dbReference type="InterPro" id="IPR019401">
    <property type="entry name" value="Znf_CHCC"/>
</dbReference>
<organism evidence="2 3">
    <name type="scientific">Arenimonas maotaiensis</name>
    <dbReference type="NCBI Taxonomy" id="1446479"/>
    <lineage>
        <taxon>Bacteria</taxon>
        <taxon>Pseudomonadati</taxon>
        <taxon>Pseudomonadota</taxon>
        <taxon>Gammaproteobacteria</taxon>
        <taxon>Lysobacterales</taxon>
        <taxon>Lysobacteraceae</taxon>
        <taxon>Arenimonas</taxon>
    </lineage>
</organism>
<keyword evidence="3" id="KW-1185">Reference proteome</keyword>
<keyword evidence="2" id="KW-0862">Zinc</keyword>
<dbReference type="AlphaFoldDB" id="A0A917CU57"/>
<dbReference type="RefSeq" id="WP_188450216.1">
    <property type="nucleotide sequence ID" value="NZ_BMFO01000005.1"/>
</dbReference>
<keyword evidence="2" id="KW-0863">Zinc-finger</keyword>
<dbReference type="EMBL" id="BMFO01000005">
    <property type="protein sequence ID" value="GGF97866.1"/>
    <property type="molecule type" value="Genomic_DNA"/>
</dbReference>
<comment type="caution">
    <text evidence="2">The sequence shown here is derived from an EMBL/GenBank/DDBJ whole genome shotgun (WGS) entry which is preliminary data.</text>
</comment>
<dbReference type="Gene3D" id="2.60.260.40">
    <property type="entry name" value="q5lls5 like domains"/>
    <property type="match status" value="1"/>
</dbReference>
<reference evidence="2" key="2">
    <citation type="submission" date="2020-09" db="EMBL/GenBank/DDBJ databases">
        <authorList>
            <person name="Sun Q."/>
            <person name="Zhou Y."/>
        </authorList>
    </citation>
    <scope>NUCLEOTIDE SEQUENCE</scope>
    <source>
        <strain evidence="2">CGMCC 1.12726</strain>
    </source>
</reference>
<proteinExistence type="predicted"/>
<dbReference type="Proteomes" id="UP000632858">
    <property type="component" value="Unassembled WGS sequence"/>
</dbReference>
<sequence length="62" mass="6782">MTANAANTPKDTVIEVRRAQLPLTCPTPDMALWNQHPKVSIPIEANGQATCPYCGARYRLAD</sequence>
<evidence type="ECO:0000313" key="3">
    <source>
        <dbReference type="Proteomes" id="UP000632858"/>
    </source>
</evidence>
<protein>
    <submittedName>
        <fullName evidence="2">Zinc-finger domain-containing protein</fullName>
    </submittedName>
</protein>
<dbReference type="GO" id="GO:0008270">
    <property type="term" value="F:zinc ion binding"/>
    <property type="evidence" value="ECO:0007669"/>
    <property type="project" value="UniProtKB-KW"/>
</dbReference>